<name>A0AA95KE73_9GAMM</name>
<dbReference type="GO" id="GO:0005886">
    <property type="term" value="C:plasma membrane"/>
    <property type="evidence" value="ECO:0007669"/>
    <property type="project" value="UniProtKB-SubCell"/>
</dbReference>
<evidence type="ECO:0000259" key="12">
    <source>
        <dbReference type="Pfam" id="PF12693"/>
    </source>
</evidence>
<evidence type="ECO:0000256" key="7">
    <source>
        <dbReference type="ARBA" id="ARBA00022927"/>
    </source>
</evidence>
<reference evidence="13" key="1">
    <citation type="journal article" date="2023" name="Int. J. Mol. Sci.">
        <title>Metagenomics Revealed a New Genus 'Candidatus Thiocaldithrix dubininis' gen. nov., sp. nov. and a New Species 'Candidatus Thiothrix putei' sp. nov. in the Family Thiotrichaceae, Some Members of Which Have Traits of Both Na+- and H+-Motive Energetics.</title>
        <authorList>
            <person name="Ravin N.V."/>
            <person name="Muntyan M.S."/>
            <person name="Smolyakov D.D."/>
            <person name="Rudenko T.S."/>
            <person name="Beletsky A.V."/>
            <person name="Mardanov A.V."/>
            <person name="Grabovich M.Y."/>
        </authorList>
    </citation>
    <scope>NUCLEOTIDE SEQUENCE</scope>
    <source>
        <strain evidence="13">GKL-01</strain>
    </source>
</reference>
<dbReference type="InterPro" id="IPR007812">
    <property type="entry name" value="T2SS_protein-GspL"/>
</dbReference>
<dbReference type="KEGG" id="tdu:QJT80_15200"/>
<keyword evidence="4" id="KW-1003">Cell membrane</keyword>
<keyword evidence="5" id="KW-0997">Cell inner membrane</keyword>
<evidence type="ECO:0000256" key="6">
    <source>
        <dbReference type="ARBA" id="ARBA00022692"/>
    </source>
</evidence>
<evidence type="ECO:0000256" key="9">
    <source>
        <dbReference type="ARBA" id="ARBA00023136"/>
    </source>
</evidence>
<protein>
    <recommendedName>
        <fullName evidence="10">Type II secretion system protein L</fullName>
        <shortName evidence="10">T2SS protein L</shortName>
    </recommendedName>
</protein>
<evidence type="ECO:0000256" key="8">
    <source>
        <dbReference type="ARBA" id="ARBA00022989"/>
    </source>
</evidence>
<keyword evidence="3 10" id="KW-0813">Transport</keyword>
<dbReference type="Pfam" id="PF12693">
    <property type="entry name" value="GspL_C"/>
    <property type="match status" value="1"/>
</dbReference>
<feature type="domain" description="GspL cytoplasmic actin-ATPase-like" evidence="11">
    <location>
        <begin position="2"/>
        <end position="198"/>
    </location>
</feature>
<gene>
    <name evidence="13" type="primary">gspL</name>
    <name evidence="13" type="ORF">QJT80_15200</name>
</gene>
<evidence type="ECO:0000313" key="13">
    <source>
        <dbReference type="EMBL" id="WGZ90809.1"/>
    </source>
</evidence>
<dbReference type="NCBIfam" id="TIGR01709">
    <property type="entry name" value="typeII_sec_gspL"/>
    <property type="match status" value="1"/>
</dbReference>
<keyword evidence="9" id="KW-0472">Membrane</keyword>
<evidence type="ECO:0000259" key="11">
    <source>
        <dbReference type="Pfam" id="PF05134"/>
    </source>
</evidence>
<keyword evidence="8" id="KW-1133">Transmembrane helix</keyword>
<keyword evidence="6" id="KW-0812">Transmembrane</keyword>
<dbReference type="AlphaFoldDB" id="A0AA95KE73"/>
<keyword evidence="7 10" id="KW-0653">Protein transport</keyword>
<sequence>MLVIRLQHPDDAEPAWALFKTNTSAEWAHGEWSQVLPLAAGQQVVVLIPSREVLLTQTSINAQNQKQLKQALPYALEDGLIQELETQHIAWQMQAQSSQVNVAIIEQARLREWLAACLARQIRPYAILPDVFALPWTNDSVTLWQQGDAIWLRTGELSGYAATETSLALMLHSLIDGRSEPLRLRLYMEQENTLADDTRFLIEPETQAEVLNLSSLQPSLGLNLLKGLQAENRAQLKQQWQRWKLVASLALLTAMLGLAFIGLDVYRLKQELAQLDTQNTQLYQELFPDSPAPDARELKSRLDSDLMRVNNGATGGANSPLASMAHFATAMQGVPNVKIMEINSSAGTLTIKVQTQEQQAIETLRANLEQNPAIPVSIQSSNNAGQVEATINLGANS</sequence>
<evidence type="ECO:0000256" key="10">
    <source>
        <dbReference type="PIRNR" id="PIRNR015761"/>
    </source>
</evidence>
<dbReference type="Proteomes" id="UP001300672">
    <property type="component" value="Chromosome"/>
</dbReference>
<dbReference type="CDD" id="cd24017">
    <property type="entry name" value="ASKHA_T2SSL_N"/>
    <property type="match status" value="1"/>
</dbReference>
<dbReference type="Pfam" id="PF05134">
    <property type="entry name" value="T2SSL"/>
    <property type="match status" value="1"/>
</dbReference>
<evidence type="ECO:0000256" key="4">
    <source>
        <dbReference type="ARBA" id="ARBA00022475"/>
    </source>
</evidence>
<evidence type="ECO:0000256" key="1">
    <source>
        <dbReference type="ARBA" id="ARBA00004377"/>
    </source>
</evidence>
<dbReference type="InterPro" id="IPR025691">
    <property type="entry name" value="GspL_pp_dom"/>
</dbReference>
<comment type="subcellular location">
    <subcellularLocation>
        <location evidence="1">Cell inner membrane</location>
        <topology evidence="1">Single-pass membrane protein</topology>
    </subcellularLocation>
</comment>
<proteinExistence type="inferred from homology"/>
<dbReference type="SUPFAM" id="SSF53067">
    <property type="entry name" value="Actin-like ATPase domain"/>
    <property type="match status" value="1"/>
</dbReference>
<dbReference type="Gene3D" id="3.30.420.380">
    <property type="match status" value="1"/>
</dbReference>
<dbReference type="InterPro" id="IPR043129">
    <property type="entry name" value="ATPase_NBD"/>
</dbReference>
<dbReference type="Gene3D" id="3.30.420.370">
    <property type="match status" value="1"/>
</dbReference>
<dbReference type="GO" id="GO:0015627">
    <property type="term" value="C:type II protein secretion system complex"/>
    <property type="evidence" value="ECO:0007669"/>
    <property type="project" value="InterPro"/>
</dbReference>
<feature type="domain" description="GspL periplasmic" evidence="12">
    <location>
        <begin position="238"/>
        <end position="391"/>
    </location>
</feature>
<accession>A0AA95KE73</accession>
<reference evidence="13" key="2">
    <citation type="submission" date="2023-04" db="EMBL/GenBank/DDBJ databases">
        <authorList>
            <person name="Beletskiy A.V."/>
            <person name="Mardanov A.V."/>
            <person name="Ravin N.V."/>
        </authorList>
    </citation>
    <scope>NUCLEOTIDE SEQUENCE</scope>
    <source>
        <strain evidence="13">GKL-01</strain>
    </source>
</reference>
<dbReference type="Gene3D" id="3.30.1360.100">
    <property type="entry name" value="General secretion pathway protein M, EpsM"/>
    <property type="match status" value="1"/>
</dbReference>
<dbReference type="PIRSF" id="PIRSF015761">
    <property type="entry name" value="Protein_L"/>
    <property type="match status" value="1"/>
</dbReference>
<dbReference type="EMBL" id="CP124755">
    <property type="protein sequence ID" value="WGZ90809.1"/>
    <property type="molecule type" value="Genomic_DNA"/>
</dbReference>
<dbReference type="GO" id="GO:0015628">
    <property type="term" value="P:protein secretion by the type II secretion system"/>
    <property type="evidence" value="ECO:0007669"/>
    <property type="project" value="InterPro"/>
</dbReference>
<comment type="function">
    <text evidence="10">Inner membrane component of the type II secretion system required for the energy-dependent secretion of extracellular factors such as proteases and toxins from the periplasm.</text>
</comment>
<organism evidence="13">
    <name type="scientific">Candidatus Thiocaldithrix dubininis</name>
    <dbReference type="NCBI Taxonomy" id="3080823"/>
    <lineage>
        <taxon>Bacteria</taxon>
        <taxon>Pseudomonadati</taxon>
        <taxon>Pseudomonadota</taxon>
        <taxon>Gammaproteobacteria</taxon>
        <taxon>Thiotrichales</taxon>
        <taxon>Thiotrichaceae</taxon>
        <taxon>Candidatus Thiocaldithrix</taxon>
    </lineage>
</organism>
<evidence type="ECO:0000256" key="5">
    <source>
        <dbReference type="ARBA" id="ARBA00022519"/>
    </source>
</evidence>
<evidence type="ECO:0000256" key="3">
    <source>
        <dbReference type="ARBA" id="ARBA00022448"/>
    </source>
</evidence>
<evidence type="ECO:0000256" key="2">
    <source>
        <dbReference type="ARBA" id="ARBA00005318"/>
    </source>
</evidence>
<dbReference type="InterPro" id="IPR024230">
    <property type="entry name" value="GspL_cyto_dom"/>
</dbReference>
<comment type="similarity">
    <text evidence="2 10">Belongs to the GSP L family.</text>
</comment>
<dbReference type="GO" id="GO:0009276">
    <property type="term" value="C:Gram-negative-bacterium-type cell wall"/>
    <property type="evidence" value="ECO:0007669"/>
    <property type="project" value="InterPro"/>
</dbReference>